<dbReference type="InterPro" id="IPR029057">
    <property type="entry name" value="PRTase-like"/>
</dbReference>
<dbReference type="SUPFAM" id="SSF52540">
    <property type="entry name" value="P-loop containing nucleoside triphosphate hydrolases"/>
    <property type="match status" value="1"/>
</dbReference>
<dbReference type="InterPro" id="IPR000836">
    <property type="entry name" value="PRTase_dom"/>
</dbReference>
<dbReference type="HOGENOM" id="CLU_012235_1_0_1"/>
<evidence type="ECO:0000259" key="1">
    <source>
        <dbReference type="Pfam" id="PF14681"/>
    </source>
</evidence>
<sequence>MVSQSTASSSTVWGSVYSRSVIIGIYGVPGSGKSYLLGELKSAPKSPFTFYEGSEVIGDLVPGGLPAFKKLGEAMQTTWRGLAISRIQRECQEVRATGVVTGHYMFWDEGKEEGDRVITKADLEVYTHIIYLDIPASAIRDSREGDTKRERPIVSVEHLEKWKAIEKAELRSLCWENGIIFSLVSGPPRNFVDEVTALLLDFKNRDERSNLDLALEKVDRFATLMAASRGPQLDTILVVDADRTLAPQDTGALFWQAVAKSDRIWSEVGPDILKKLFGSKMGYSYTAFRQAALLYHEVAENGAFEALCDEASLGVTMHPEFVQFLRAVGTTPHVAVVVVTCGLSGVWERVLQREDIPRSVQVIGGGRTLDSGSLVVTPQIKAAIVDRLKGDGDDNRRVWAFGDSPLDIPMLLEADEAVVVVGEEHLRSKTMDATLSSAIKGQGLKARQLVLPKGSPPRLDTDILPLVNLTDDVIVNSLIRRHPQSRICHATERNSAKLLMTPTRNAKISGPSLRRAHHQVGRYLATEFLTEIIGVESYDIPHVQGGVTKGHRLLHEEKTVIAALMRGGESMAFGVSEAFPQATFLHARGLDDIDSSYVGRFETILLGNSGASSYD</sequence>
<dbReference type="InterPro" id="IPR023214">
    <property type="entry name" value="HAD_sf"/>
</dbReference>
<dbReference type="GeneID" id="27727786"/>
<dbReference type="VEuPathDB" id="FungiDB:SAPIO_CDS8714"/>
<dbReference type="KEGG" id="sapo:SAPIO_CDS8714"/>
<comment type="caution">
    <text evidence="2">The sequence shown here is derived from an EMBL/GenBank/DDBJ whole genome shotgun (WGS) entry which is preliminary data.</text>
</comment>
<proteinExistence type="predicted"/>
<dbReference type="AlphaFoldDB" id="A0A084G099"/>
<dbReference type="PANTHER" id="PTHR43344:SF20">
    <property type="entry name" value="URACIL PHOSPHORIBOSYLTRANSFERASE"/>
    <property type="match status" value="1"/>
</dbReference>
<dbReference type="Pfam" id="PF13207">
    <property type="entry name" value="AAA_17"/>
    <property type="match status" value="1"/>
</dbReference>
<dbReference type="GO" id="GO:0005737">
    <property type="term" value="C:cytoplasm"/>
    <property type="evidence" value="ECO:0007669"/>
    <property type="project" value="TreeGrafter"/>
</dbReference>
<accession>A0A084G099</accession>
<dbReference type="Gene3D" id="3.40.50.1000">
    <property type="entry name" value="HAD superfamily/HAD-like"/>
    <property type="match status" value="1"/>
</dbReference>
<feature type="domain" description="Phosphoribosyltransferase" evidence="1">
    <location>
        <begin position="491"/>
        <end position="587"/>
    </location>
</feature>
<dbReference type="Pfam" id="PF12710">
    <property type="entry name" value="HAD"/>
    <property type="match status" value="1"/>
</dbReference>
<dbReference type="PANTHER" id="PTHR43344">
    <property type="entry name" value="PHOSPHOSERINE PHOSPHATASE"/>
    <property type="match status" value="1"/>
</dbReference>
<dbReference type="InterPro" id="IPR027417">
    <property type="entry name" value="P-loop_NTPase"/>
</dbReference>
<dbReference type="SUPFAM" id="SSF56784">
    <property type="entry name" value="HAD-like"/>
    <property type="match status" value="1"/>
</dbReference>
<evidence type="ECO:0000313" key="3">
    <source>
        <dbReference type="Proteomes" id="UP000028545"/>
    </source>
</evidence>
<dbReference type="Gene3D" id="3.40.50.300">
    <property type="entry name" value="P-loop containing nucleotide triphosphate hydrolases"/>
    <property type="match status" value="1"/>
</dbReference>
<dbReference type="RefSeq" id="XP_016640560.1">
    <property type="nucleotide sequence ID" value="XM_016790297.1"/>
</dbReference>
<organism evidence="2 3">
    <name type="scientific">Pseudallescheria apiosperma</name>
    <name type="common">Scedosporium apiospermum</name>
    <dbReference type="NCBI Taxonomy" id="563466"/>
    <lineage>
        <taxon>Eukaryota</taxon>
        <taxon>Fungi</taxon>
        <taxon>Dikarya</taxon>
        <taxon>Ascomycota</taxon>
        <taxon>Pezizomycotina</taxon>
        <taxon>Sordariomycetes</taxon>
        <taxon>Hypocreomycetidae</taxon>
        <taxon>Microascales</taxon>
        <taxon>Microascaceae</taxon>
        <taxon>Scedosporium</taxon>
    </lineage>
</organism>
<protein>
    <recommendedName>
        <fullName evidence="1">Phosphoribosyltransferase domain-containing protein</fullName>
    </recommendedName>
</protein>
<dbReference type="OrthoDB" id="5416609at2759"/>
<keyword evidence="3" id="KW-1185">Reference proteome</keyword>
<dbReference type="GO" id="GO:0000287">
    <property type="term" value="F:magnesium ion binding"/>
    <property type="evidence" value="ECO:0007669"/>
    <property type="project" value="TreeGrafter"/>
</dbReference>
<dbReference type="EMBL" id="JOWA01000121">
    <property type="protein sequence ID" value="KEZ40761.1"/>
    <property type="molecule type" value="Genomic_DNA"/>
</dbReference>
<evidence type="ECO:0000313" key="2">
    <source>
        <dbReference type="EMBL" id="KEZ40761.1"/>
    </source>
</evidence>
<name>A0A084G099_PSEDA</name>
<reference evidence="2 3" key="1">
    <citation type="journal article" date="2014" name="Genome Announc.">
        <title>Draft genome sequence of the pathogenic fungus Scedosporium apiospermum.</title>
        <authorList>
            <person name="Vandeputte P."/>
            <person name="Ghamrawi S."/>
            <person name="Rechenmann M."/>
            <person name="Iltis A."/>
            <person name="Giraud S."/>
            <person name="Fleury M."/>
            <person name="Thornton C."/>
            <person name="Delhaes L."/>
            <person name="Meyer W."/>
            <person name="Papon N."/>
            <person name="Bouchara J.P."/>
        </authorList>
    </citation>
    <scope>NUCLEOTIDE SEQUENCE [LARGE SCALE GENOMIC DNA]</scope>
    <source>
        <strain evidence="2 3">IHEM 14462</strain>
    </source>
</reference>
<dbReference type="SUPFAM" id="SSF53271">
    <property type="entry name" value="PRTase-like"/>
    <property type="match status" value="1"/>
</dbReference>
<dbReference type="InterPro" id="IPR036412">
    <property type="entry name" value="HAD-like_sf"/>
</dbReference>
<gene>
    <name evidence="2" type="ORF">SAPIO_CDS8714</name>
</gene>
<dbReference type="OMA" id="GHFMFWP"/>
<dbReference type="GO" id="GO:0006564">
    <property type="term" value="P:L-serine biosynthetic process"/>
    <property type="evidence" value="ECO:0007669"/>
    <property type="project" value="TreeGrafter"/>
</dbReference>
<dbReference type="Proteomes" id="UP000028545">
    <property type="component" value="Unassembled WGS sequence"/>
</dbReference>
<dbReference type="Pfam" id="PF14681">
    <property type="entry name" value="UPRTase"/>
    <property type="match status" value="1"/>
</dbReference>
<dbReference type="Gene3D" id="3.40.50.2020">
    <property type="match status" value="1"/>
</dbReference>
<dbReference type="GO" id="GO:0036424">
    <property type="term" value="F:L-phosphoserine phosphatase activity"/>
    <property type="evidence" value="ECO:0007669"/>
    <property type="project" value="TreeGrafter"/>
</dbReference>
<dbReference type="InterPro" id="IPR050582">
    <property type="entry name" value="HAD-like_SerB"/>
</dbReference>